<dbReference type="Proteomes" id="UP000765160">
    <property type="component" value="Unassembled WGS sequence"/>
</dbReference>
<comment type="caution">
    <text evidence="1">The sequence shown here is derived from an EMBL/GenBank/DDBJ whole genome shotgun (WGS) entry which is preliminary data.</text>
</comment>
<dbReference type="InterPro" id="IPR005624">
    <property type="entry name" value="PduO/GlcC-like"/>
</dbReference>
<evidence type="ECO:0000313" key="2">
    <source>
        <dbReference type="Proteomes" id="UP000765160"/>
    </source>
</evidence>
<dbReference type="Gene3D" id="3.30.450.150">
    <property type="entry name" value="Haem-degrading domain"/>
    <property type="match status" value="1"/>
</dbReference>
<dbReference type="InterPro" id="IPR038084">
    <property type="entry name" value="PduO/GlcC-like_sf"/>
</dbReference>
<dbReference type="RefSeq" id="WP_168050156.1">
    <property type="nucleotide sequence ID" value="NZ_JAATJR010000004.1"/>
</dbReference>
<dbReference type="PANTHER" id="PTHR34309:SF10">
    <property type="entry name" value="SLR1406 PROTEIN"/>
    <property type="match status" value="1"/>
</dbReference>
<keyword evidence="2" id="KW-1185">Reference proteome</keyword>
<dbReference type="PANTHER" id="PTHR34309">
    <property type="entry name" value="SLR1406 PROTEIN"/>
    <property type="match status" value="1"/>
</dbReference>
<accession>A0ABX1EZZ2</accession>
<name>A0ABX1EZZ2_9PROT</name>
<protein>
    <submittedName>
        <fullName evidence="1">Heme-binding protein</fullName>
    </submittedName>
</protein>
<evidence type="ECO:0000313" key="1">
    <source>
        <dbReference type="EMBL" id="NKE45646.1"/>
    </source>
</evidence>
<dbReference type="InterPro" id="IPR052517">
    <property type="entry name" value="GlcG_carb_metab_protein"/>
</dbReference>
<proteinExistence type="predicted"/>
<gene>
    <name evidence="1" type="ORF">HB662_12725</name>
</gene>
<dbReference type="SUPFAM" id="SSF143744">
    <property type="entry name" value="GlcG-like"/>
    <property type="match status" value="1"/>
</dbReference>
<sequence length="166" mass="17173">MSTPDGYYIKHLAVDLRLSVAEHIADATLAAGRQAALLPLTVVVLDAGGHVVVQKREDGSGILRAEIARGKAHGALGMGIGSRVIRDRLKDRPAFQSAIAAASDGRFIPVPGGVLICREDGPVIGAVGVSGDASDKDEYAAIAGIRAAGLLPHPETPVENWRDAGL</sequence>
<organism evidence="1 2">
    <name type="scientific">Falsiroseomonas frigidaquae</name>
    <dbReference type="NCBI Taxonomy" id="487318"/>
    <lineage>
        <taxon>Bacteria</taxon>
        <taxon>Pseudomonadati</taxon>
        <taxon>Pseudomonadota</taxon>
        <taxon>Alphaproteobacteria</taxon>
        <taxon>Acetobacterales</taxon>
        <taxon>Roseomonadaceae</taxon>
        <taxon>Falsiroseomonas</taxon>
    </lineage>
</organism>
<reference evidence="1 2" key="1">
    <citation type="submission" date="2020-03" db="EMBL/GenBank/DDBJ databases">
        <title>Roseomonas selenitidurans sp. nov. isolated from soil.</title>
        <authorList>
            <person name="Liu H."/>
        </authorList>
    </citation>
    <scope>NUCLEOTIDE SEQUENCE [LARGE SCALE GENOMIC DNA]</scope>
    <source>
        <strain evidence="1 2">JCM 15073</strain>
    </source>
</reference>
<dbReference type="EMBL" id="JAAVTX010000004">
    <property type="protein sequence ID" value="NKE45646.1"/>
    <property type="molecule type" value="Genomic_DNA"/>
</dbReference>
<dbReference type="Pfam" id="PF03928">
    <property type="entry name" value="HbpS-like"/>
    <property type="match status" value="1"/>
</dbReference>